<gene>
    <name evidence="2" type="ORF">KV110_14430</name>
</gene>
<accession>A0ABX8RY76</accession>
<evidence type="ECO:0000313" key="2">
    <source>
        <dbReference type="EMBL" id="QXN94146.1"/>
    </source>
</evidence>
<feature type="chain" id="PRO_5047270918" evidence="1">
    <location>
        <begin position="32"/>
        <end position="96"/>
    </location>
</feature>
<name>A0ABX8RY76_NOCIO</name>
<feature type="signal peptide" evidence="1">
    <location>
        <begin position="1"/>
        <end position="31"/>
    </location>
</feature>
<sequence>MLKSRTQLLGATLCGAALVGAALAGAGTAAADPGPGEQVIIINGEQRHDIDRVILREDLSRDLPGYTLPAGSPGVLVLKNGEVQPVPEGAVLKKNR</sequence>
<dbReference type="RefSeq" id="WP_218476591.1">
    <property type="nucleotide sequence ID" value="NZ_BAABJN010000018.1"/>
</dbReference>
<keyword evidence="1" id="KW-0732">Signal</keyword>
<dbReference type="Proteomes" id="UP000694257">
    <property type="component" value="Chromosome"/>
</dbReference>
<dbReference type="EMBL" id="CP078145">
    <property type="protein sequence ID" value="QXN94146.1"/>
    <property type="molecule type" value="Genomic_DNA"/>
</dbReference>
<protein>
    <submittedName>
        <fullName evidence="2">Uncharacterized protein</fullName>
    </submittedName>
</protein>
<evidence type="ECO:0000313" key="3">
    <source>
        <dbReference type="Proteomes" id="UP000694257"/>
    </source>
</evidence>
<dbReference type="PROSITE" id="PS51318">
    <property type="entry name" value="TAT"/>
    <property type="match status" value="1"/>
</dbReference>
<proteinExistence type="predicted"/>
<reference evidence="2 3" key="1">
    <citation type="submission" date="2021-07" db="EMBL/GenBank/DDBJ databases">
        <title>Whole Genome Sequence of Nocardia Iowensis.</title>
        <authorList>
            <person name="Lamm A."/>
            <person name="Collins-Fairclough A.M."/>
            <person name="Bunk B."/>
            <person name="Sproer C."/>
        </authorList>
    </citation>
    <scope>NUCLEOTIDE SEQUENCE [LARGE SCALE GENOMIC DNA]</scope>
    <source>
        <strain evidence="2 3">NRRL 5646</strain>
    </source>
</reference>
<keyword evidence="3" id="KW-1185">Reference proteome</keyword>
<organism evidence="2 3">
    <name type="scientific">Nocardia iowensis</name>
    <dbReference type="NCBI Taxonomy" id="204891"/>
    <lineage>
        <taxon>Bacteria</taxon>
        <taxon>Bacillati</taxon>
        <taxon>Actinomycetota</taxon>
        <taxon>Actinomycetes</taxon>
        <taxon>Mycobacteriales</taxon>
        <taxon>Nocardiaceae</taxon>
        <taxon>Nocardia</taxon>
    </lineage>
</organism>
<dbReference type="InterPro" id="IPR006311">
    <property type="entry name" value="TAT_signal"/>
</dbReference>
<evidence type="ECO:0000256" key="1">
    <source>
        <dbReference type="SAM" id="SignalP"/>
    </source>
</evidence>